<dbReference type="Proteomes" id="UP000471521">
    <property type="component" value="Unassembled WGS sequence"/>
</dbReference>
<dbReference type="Pfam" id="PF26255">
    <property type="entry name" value="Viral_env_HRPV"/>
    <property type="match status" value="1"/>
</dbReference>
<comment type="caution">
    <text evidence="3">The sequence shown here is derived from an EMBL/GenBank/DDBJ whole genome shotgun (WGS) entry which is preliminary data.</text>
</comment>
<evidence type="ECO:0000259" key="2">
    <source>
        <dbReference type="Pfam" id="PF26255"/>
    </source>
</evidence>
<evidence type="ECO:0000313" key="3">
    <source>
        <dbReference type="EMBL" id="MXR19755.1"/>
    </source>
</evidence>
<accession>A0A6B0SDD9</accession>
<name>A0A6B0SDD9_9EURY</name>
<dbReference type="RefSeq" id="WP_159525327.1">
    <property type="nucleotide sequence ID" value="NZ_WUUU01000014.1"/>
</dbReference>
<dbReference type="InterPro" id="IPR058677">
    <property type="entry name" value="ORF4_N"/>
</dbReference>
<evidence type="ECO:0000256" key="1">
    <source>
        <dbReference type="SAM" id="Phobius"/>
    </source>
</evidence>
<keyword evidence="1" id="KW-1133">Transmembrane helix</keyword>
<dbReference type="AlphaFoldDB" id="A0A6B0SDD9"/>
<sequence>MSRGPSLRGVGVVLMAVGLVTALAGGGLLGPGAESAVESSSPIGSVDALGFTAGVVLTGGLLAAGYVLDEYHSGADGDSTVAVDANETYQEVHAQSQLVAGQADQSTTILNNTVLDGAQTMAWTQGKASFMDALGANKSKAVARQWASENVTTYYSVTETNVVRQFNATTKELQYLAGVHEAHSDLGAAYQDMRVDDSIAESDFVSFNYTLSNGTNVSYVGVYNQFDGNDGGHVVALSDLSNQLSSADASNLYFDGIKLKSAYNQSAVPVLGSGTQDDYNRFHDLVNELDTQEGQMSTNIEAWSNQTYDSWEAGNVNITDVPDPVTLAKEFASDYNSTGHYAYAGADLALMGVKTEMNTSFTVEVPSENETLYGQLYTDWEPAATGGDLVTGHLYNVSKTDEIVYMATNGGLRAIGSDFKITSMTNVKTGESTDSTTTESYNTQTADVSLTEEQLQQLLDIRESVQEREEAAASGGGFFDGLGLSADVAVPGLVVAAGAALVLLGRT</sequence>
<protein>
    <recommendedName>
        <fullName evidence="2">Envelope protein N-terminal domain-containing protein</fullName>
    </recommendedName>
</protein>
<reference evidence="3 4" key="1">
    <citation type="submission" date="2019-12" db="EMBL/GenBank/DDBJ databases">
        <title>Isolation and characterization of three novel carbon monoxide-oxidizing members of Halobacteria from salione crusts and soils.</title>
        <authorList>
            <person name="Myers M.R."/>
            <person name="King G.M."/>
        </authorList>
    </citation>
    <scope>NUCLEOTIDE SEQUENCE [LARGE SCALE GENOMIC DNA]</scope>
    <source>
        <strain evidence="3 4">PCN9</strain>
    </source>
</reference>
<dbReference type="EMBL" id="WUUU01000014">
    <property type="protein sequence ID" value="MXR19755.1"/>
    <property type="molecule type" value="Genomic_DNA"/>
</dbReference>
<organism evidence="3 4">
    <name type="scientific">Halobacterium bonnevillei</name>
    <dbReference type="NCBI Taxonomy" id="2692200"/>
    <lineage>
        <taxon>Archaea</taxon>
        <taxon>Methanobacteriati</taxon>
        <taxon>Methanobacteriota</taxon>
        <taxon>Stenosarchaea group</taxon>
        <taxon>Halobacteria</taxon>
        <taxon>Halobacteriales</taxon>
        <taxon>Halobacteriaceae</taxon>
        <taxon>Halobacterium</taxon>
    </lineage>
</organism>
<proteinExistence type="predicted"/>
<feature type="domain" description="Envelope protein N-terminal" evidence="2">
    <location>
        <begin position="66"/>
        <end position="352"/>
    </location>
</feature>
<gene>
    <name evidence="3" type="ORF">GRX66_03725</name>
</gene>
<keyword evidence="1" id="KW-0472">Membrane</keyword>
<keyword evidence="4" id="KW-1185">Reference proteome</keyword>
<keyword evidence="1" id="KW-0812">Transmembrane</keyword>
<dbReference type="OrthoDB" id="275087at2157"/>
<evidence type="ECO:0000313" key="4">
    <source>
        <dbReference type="Proteomes" id="UP000471521"/>
    </source>
</evidence>
<feature type="transmembrane region" description="Helical" evidence="1">
    <location>
        <begin position="7"/>
        <end position="28"/>
    </location>
</feature>